<evidence type="ECO:0000256" key="1">
    <source>
        <dbReference type="ARBA" id="ARBA00004370"/>
    </source>
</evidence>
<feature type="domain" description="Glycine zipper 2TM" evidence="4">
    <location>
        <begin position="99"/>
        <end position="140"/>
    </location>
</feature>
<dbReference type="Proteomes" id="UP000588051">
    <property type="component" value="Unassembled WGS sequence"/>
</dbReference>
<dbReference type="Pfam" id="PF05433">
    <property type="entry name" value="Rick_17kDa_Anti"/>
    <property type="match status" value="1"/>
</dbReference>
<evidence type="ECO:0000256" key="3">
    <source>
        <dbReference type="SAM" id="MobiDB-lite"/>
    </source>
</evidence>
<evidence type="ECO:0000313" key="6">
    <source>
        <dbReference type="Proteomes" id="UP000588051"/>
    </source>
</evidence>
<comment type="caution">
    <text evidence="5">The sequence shown here is derived from an EMBL/GenBank/DDBJ whole genome shotgun (WGS) entry which is preliminary data.</text>
</comment>
<reference evidence="5 6" key="1">
    <citation type="submission" date="2020-06" db="EMBL/GenBank/DDBJ databases">
        <authorList>
            <person name="Qiu C."/>
            <person name="Liu Z."/>
        </authorList>
    </citation>
    <scope>NUCLEOTIDE SEQUENCE [LARGE SCALE GENOMIC DNA]</scope>
    <source>
        <strain evidence="5 6">EM 1</strain>
    </source>
</reference>
<evidence type="ECO:0000256" key="2">
    <source>
        <dbReference type="ARBA" id="ARBA00023136"/>
    </source>
</evidence>
<protein>
    <submittedName>
        <fullName evidence="5">Glycine zipper 2TM domain-containing protein</fullName>
    </submittedName>
</protein>
<dbReference type="PANTHER" id="PTHR35603:SF2">
    <property type="entry name" value="OUTER MEMBRANE LIPOPROTEIN"/>
    <property type="match status" value="1"/>
</dbReference>
<keyword evidence="2" id="KW-0472">Membrane</keyword>
<gene>
    <name evidence="5" type="ORF">HV832_09275</name>
</gene>
<keyword evidence="6" id="KW-1185">Reference proteome</keyword>
<dbReference type="GO" id="GO:0019867">
    <property type="term" value="C:outer membrane"/>
    <property type="evidence" value="ECO:0007669"/>
    <property type="project" value="InterPro"/>
</dbReference>
<feature type="compositionally biased region" description="Polar residues" evidence="3">
    <location>
        <begin position="42"/>
        <end position="60"/>
    </location>
</feature>
<dbReference type="AlphaFoldDB" id="A0A850QC94"/>
<dbReference type="InterPro" id="IPR051407">
    <property type="entry name" value="Bact_OM_lipoprot/Surf_antigen"/>
</dbReference>
<evidence type="ECO:0000259" key="4">
    <source>
        <dbReference type="Pfam" id="PF05433"/>
    </source>
</evidence>
<proteinExistence type="predicted"/>
<accession>A0A850QC94</accession>
<dbReference type="InterPro" id="IPR008816">
    <property type="entry name" value="Gly_zipper_2TM_dom"/>
</dbReference>
<evidence type="ECO:0000313" key="5">
    <source>
        <dbReference type="EMBL" id="NVO78022.1"/>
    </source>
</evidence>
<comment type="subcellular location">
    <subcellularLocation>
        <location evidence="1">Membrane</location>
    </subcellularLocation>
</comment>
<dbReference type="EMBL" id="JABXYJ010000005">
    <property type="protein sequence ID" value="NVO78022.1"/>
    <property type="molecule type" value="Genomic_DNA"/>
</dbReference>
<organism evidence="5 6">
    <name type="scientific">Undibacterium oligocarboniphilum</name>
    <dbReference type="NCBI Taxonomy" id="666702"/>
    <lineage>
        <taxon>Bacteria</taxon>
        <taxon>Pseudomonadati</taxon>
        <taxon>Pseudomonadota</taxon>
        <taxon>Betaproteobacteria</taxon>
        <taxon>Burkholderiales</taxon>
        <taxon>Oxalobacteraceae</taxon>
        <taxon>Undibacterium</taxon>
    </lineage>
</organism>
<dbReference type="PANTHER" id="PTHR35603">
    <property type="match status" value="1"/>
</dbReference>
<name>A0A850QC94_9BURK</name>
<sequence>MIISEPEMKYRVIASAFLIIGLFSGCAHQRYADNYSHTYPNQYPDSYSTNDSRGYTSGYQGRQDYYPPVSQPSYQSSYIEQATIVDVREIVTGGEVSGAGTALGALIGGVLGHQVGKGNGNDLATIGGAIAGGMIGNQVERNNAAPGRKTELTLQMRNGERRTILVDGYSYRVGDQVSVTFRNGQLQLM</sequence>
<feature type="region of interest" description="Disordered" evidence="3">
    <location>
        <begin position="42"/>
        <end position="62"/>
    </location>
</feature>